<protein>
    <submittedName>
        <fullName evidence="1">Squalene/phytoene synthase family protein</fullName>
    </submittedName>
</protein>
<dbReference type="InterPro" id="IPR008949">
    <property type="entry name" value="Isoprenoid_synthase_dom_sf"/>
</dbReference>
<dbReference type="EMBL" id="JAMZEJ010000004">
    <property type="protein sequence ID" value="MCQ8240588.1"/>
    <property type="molecule type" value="Genomic_DNA"/>
</dbReference>
<comment type="caution">
    <text evidence="1">The sequence shown here is derived from an EMBL/GenBank/DDBJ whole genome shotgun (WGS) entry which is preliminary data.</text>
</comment>
<dbReference type="SUPFAM" id="SSF48576">
    <property type="entry name" value="Terpenoid synthases"/>
    <property type="match status" value="1"/>
</dbReference>
<proteinExistence type="predicted"/>
<keyword evidence="2" id="KW-1185">Reference proteome</keyword>
<organism evidence="1 2">
    <name type="scientific">Rhizosaccharibacter radicis</name>
    <dbReference type="NCBI Taxonomy" id="2782605"/>
    <lineage>
        <taxon>Bacteria</taxon>
        <taxon>Pseudomonadati</taxon>
        <taxon>Pseudomonadota</taxon>
        <taxon>Alphaproteobacteria</taxon>
        <taxon>Acetobacterales</taxon>
        <taxon>Acetobacteraceae</taxon>
        <taxon>Rhizosaccharibacter</taxon>
    </lineage>
</organism>
<reference evidence="1 2" key="1">
    <citation type="submission" date="2022-06" db="EMBL/GenBank/DDBJ databases">
        <title>Rhizosaccharibacter gen. nov. sp. nov. KSS12, endophytic bacteria isolated from sugarcane.</title>
        <authorList>
            <person name="Pitiwittayakul N."/>
        </authorList>
    </citation>
    <scope>NUCLEOTIDE SEQUENCE [LARGE SCALE GENOMIC DNA]</scope>
    <source>
        <strain evidence="1 2">KSS12</strain>
    </source>
</reference>
<gene>
    <name evidence="1" type="ORF">NFI88_06990</name>
</gene>
<evidence type="ECO:0000313" key="1">
    <source>
        <dbReference type="EMBL" id="MCQ8240588.1"/>
    </source>
</evidence>
<dbReference type="Gene3D" id="1.10.600.10">
    <property type="entry name" value="Farnesyl Diphosphate Synthase"/>
    <property type="match status" value="1"/>
</dbReference>
<dbReference type="Pfam" id="PF00494">
    <property type="entry name" value="SQS_PSY"/>
    <property type="match status" value="1"/>
</dbReference>
<evidence type="ECO:0000313" key="2">
    <source>
        <dbReference type="Proteomes" id="UP001524547"/>
    </source>
</evidence>
<dbReference type="InterPro" id="IPR002060">
    <property type="entry name" value="Squ/phyt_synthse"/>
</dbReference>
<name>A0ABT1VW66_9PROT</name>
<sequence length="279" mass="29799">MTITQTAATADGLLDAVRRHDPDRFLFILLSPASHRETLLVLTAFHHALGQALAAAPARADGSTIALMIRLQWWREVIGNERADWRQHEVAAPLRAAIDANPEIAPLLLGMVDACEAEAEGVDDAVPWRRLLRGGAGALHRAMAVVLGVTDPGMLDRIEAAGAAGAVGAMRRFLPVMLRDGYGLLPRPWRVEAETVAARLRSEGEALLEQAGRIVLPPSQIAPALSLVLARRDLRRDPVAAPRPRGLGDRLAVLLAGRRGAAGLDRAEAGKGAGHPRPD</sequence>
<accession>A0ABT1VW66</accession>
<dbReference type="Proteomes" id="UP001524547">
    <property type="component" value="Unassembled WGS sequence"/>
</dbReference>
<dbReference type="RefSeq" id="WP_422919336.1">
    <property type="nucleotide sequence ID" value="NZ_JAMZEJ010000004.1"/>
</dbReference>